<dbReference type="GO" id="GO:0004746">
    <property type="term" value="F:riboflavin synthase activity"/>
    <property type="evidence" value="ECO:0007669"/>
    <property type="project" value="UniProtKB-EC"/>
</dbReference>
<dbReference type="FunFam" id="2.40.30.20:FF:000004">
    <property type="entry name" value="Riboflavin synthase, alpha subunit"/>
    <property type="match status" value="1"/>
</dbReference>
<keyword evidence="7" id="KW-0808">Transferase</keyword>
<evidence type="ECO:0000256" key="3">
    <source>
        <dbReference type="ARBA" id="ARBA00004887"/>
    </source>
</evidence>
<dbReference type="NCBIfam" id="TIGR00187">
    <property type="entry name" value="ribE"/>
    <property type="match status" value="1"/>
</dbReference>
<name>X1A935_9ZZZZ</name>
<dbReference type="NCBIfam" id="NF006767">
    <property type="entry name" value="PRK09289.1"/>
    <property type="match status" value="1"/>
</dbReference>
<evidence type="ECO:0000256" key="4">
    <source>
        <dbReference type="ARBA" id="ARBA00012827"/>
    </source>
</evidence>
<comment type="function">
    <text evidence="2">Catalyzes the dismutation of two molecules of 6,7-dimethyl-8-ribityllumazine, resulting in the formation of riboflavin and 5-amino-6-(D-ribitylamino)uracil.</text>
</comment>
<dbReference type="SUPFAM" id="SSF63380">
    <property type="entry name" value="Riboflavin synthase domain-like"/>
    <property type="match status" value="2"/>
</dbReference>
<proteinExistence type="predicted"/>
<dbReference type="InterPro" id="IPR001783">
    <property type="entry name" value="Lumazine-bd"/>
</dbReference>
<dbReference type="EC" id="2.5.1.9" evidence="4"/>
<keyword evidence="8" id="KW-0677">Repeat</keyword>
<evidence type="ECO:0000256" key="5">
    <source>
        <dbReference type="ARBA" id="ARBA00013950"/>
    </source>
</evidence>
<dbReference type="PANTHER" id="PTHR21098">
    <property type="entry name" value="RIBOFLAVIN SYNTHASE ALPHA CHAIN"/>
    <property type="match status" value="1"/>
</dbReference>
<evidence type="ECO:0000256" key="7">
    <source>
        <dbReference type="ARBA" id="ARBA00022679"/>
    </source>
</evidence>
<dbReference type="GO" id="GO:0009231">
    <property type="term" value="P:riboflavin biosynthetic process"/>
    <property type="evidence" value="ECO:0007669"/>
    <property type="project" value="UniProtKB-KW"/>
</dbReference>
<dbReference type="EMBL" id="BART01010894">
    <property type="protein sequence ID" value="GAG78219.1"/>
    <property type="molecule type" value="Genomic_DNA"/>
</dbReference>
<evidence type="ECO:0000259" key="9">
    <source>
        <dbReference type="PROSITE" id="PS51177"/>
    </source>
</evidence>
<evidence type="ECO:0000256" key="2">
    <source>
        <dbReference type="ARBA" id="ARBA00002803"/>
    </source>
</evidence>
<dbReference type="PIRSF" id="PIRSF000498">
    <property type="entry name" value="Riboflavin_syn_A"/>
    <property type="match status" value="1"/>
</dbReference>
<evidence type="ECO:0000256" key="6">
    <source>
        <dbReference type="ARBA" id="ARBA00022619"/>
    </source>
</evidence>
<dbReference type="PROSITE" id="PS51177">
    <property type="entry name" value="LUMAZINE_BIND"/>
    <property type="match status" value="2"/>
</dbReference>
<dbReference type="AlphaFoldDB" id="X1A935"/>
<comment type="catalytic activity">
    <reaction evidence="1">
        <text>2 6,7-dimethyl-8-(1-D-ribityl)lumazine + H(+) = 5-amino-6-(D-ribitylamino)uracil + riboflavin</text>
        <dbReference type="Rhea" id="RHEA:20772"/>
        <dbReference type="ChEBI" id="CHEBI:15378"/>
        <dbReference type="ChEBI" id="CHEBI:15934"/>
        <dbReference type="ChEBI" id="CHEBI:57986"/>
        <dbReference type="ChEBI" id="CHEBI:58201"/>
        <dbReference type="EC" id="2.5.1.9"/>
    </reaction>
</comment>
<evidence type="ECO:0000313" key="10">
    <source>
        <dbReference type="EMBL" id="GAG78219.1"/>
    </source>
</evidence>
<gene>
    <name evidence="10" type="ORF">S01H4_23471</name>
</gene>
<dbReference type="PANTHER" id="PTHR21098:SF12">
    <property type="entry name" value="RIBOFLAVIN SYNTHASE"/>
    <property type="match status" value="1"/>
</dbReference>
<dbReference type="InterPro" id="IPR023366">
    <property type="entry name" value="ATP_synth_asu-like_sf"/>
</dbReference>
<dbReference type="InterPro" id="IPR026017">
    <property type="entry name" value="Lumazine-bd_dom"/>
</dbReference>
<feature type="non-terminal residue" evidence="10">
    <location>
        <position position="205"/>
    </location>
</feature>
<dbReference type="InterPro" id="IPR017938">
    <property type="entry name" value="Riboflavin_synthase-like_b-brl"/>
</dbReference>
<sequence>MFTGIVSTKGSLKEKAALGGDVRLRIECGSLDMQNSREGDSIAVSGVCLTMLEPDNAGFSADVSIETLELTTLGMLEPGLPVNLELALSLEDRLGGHMVSGHVDGSGHLLSRRGDARSERFEFELPANLARYVAMKGSVCIDGVSLTVNDVEGTRFSVCLIPHTLEVTTLGMLQPGDPVNIEVDLIARYLERLAIPETEIGKPSR</sequence>
<dbReference type="CDD" id="cd00402">
    <property type="entry name" value="Riboflavin_synthase_like"/>
    <property type="match status" value="1"/>
</dbReference>
<feature type="domain" description="Lumazine-binding" evidence="9">
    <location>
        <begin position="98"/>
        <end position="194"/>
    </location>
</feature>
<reference evidence="10" key="1">
    <citation type="journal article" date="2014" name="Front. Microbiol.">
        <title>High frequency of phylogenetically diverse reductive dehalogenase-homologous genes in deep subseafloor sedimentary metagenomes.</title>
        <authorList>
            <person name="Kawai M."/>
            <person name="Futagami T."/>
            <person name="Toyoda A."/>
            <person name="Takaki Y."/>
            <person name="Nishi S."/>
            <person name="Hori S."/>
            <person name="Arai W."/>
            <person name="Tsubouchi T."/>
            <person name="Morono Y."/>
            <person name="Uchiyama I."/>
            <person name="Ito T."/>
            <person name="Fujiyama A."/>
            <person name="Inagaki F."/>
            <person name="Takami H."/>
        </authorList>
    </citation>
    <scope>NUCLEOTIDE SEQUENCE</scope>
    <source>
        <strain evidence="10">Expedition CK06-06</strain>
    </source>
</reference>
<evidence type="ECO:0000256" key="8">
    <source>
        <dbReference type="ARBA" id="ARBA00022737"/>
    </source>
</evidence>
<keyword evidence="6" id="KW-0686">Riboflavin biosynthesis</keyword>
<feature type="domain" description="Lumazine-binding" evidence="9">
    <location>
        <begin position="1"/>
        <end position="97"/>
    </location>
</feature>
<comment type="pathway">
    <text evidence="3">Cofactor biosynthesis; riboflavin biosynthesis; riboflavin from 2-hydroxy-3-oxobutyl phosphate and 5-amino-6-(D-ribitylamino)uracil: step 2/2.</text>
</comment>
<dbReference type="Gene3D" id="2.40.30.20">
    <property type="match status" value="2"/>
</dbReference>
<accession>X1A935</accession>
<comment type="caution">
    <text evidence="10">The sequence shown here is derived from an EMBL/GenBank/DDBJ whole genome shotgun (WGS) entry which is preliminary data.</text>
</comment>
<evidence type="ECO:0000256" key="1">
    <source>
        <dbReference type="ARBA" id="ARBA00000968"/>
    </source>
</evidence>
<protein>
    <recommendedName>
        <fullName evidence="5">Riboflavin synthase</fullName>
        <ecNumber evidence="4">2.5.1.9</ecNumber>
    </recommendedName>
</protein>
<organism evidence="10">
    <name type="scientific">marine sediment metagenome</name>
    <dbReference type="NCBI Taxonomy" id="412755"/>
    <lineage>
        <taxon>unclassified sequences</taxon>
        <taxon>metagenomes</taxon>
        <taxon>ecological metagenomes</taxon>
    </lineage>
</organism>
<dbReference type="Pfam" id="PF00677">
    <property type="entry name" value="Lum_binding"/>
    <property type="match status" value="2"/>
</dbReference>